<protein>
    <recommendedName>
        <fullName evidence="4">Outer membrane protein beta-barrel domain-containing protein</fullName>
    </recommendedName>
</protein>
<feature type="domain" description="Outer membrane protein beta-barrel" evidence="4">
    <location>
        <begin position="92"/>
        <end position="251"/>
    </location>
</feature>
<dbReference type="InterPro" id="IPR027385">
    <property type="entry name" value="Beta-barrel_OMP"/>
</dbReference>
<evidence type="ECO:0000256" key="2">
    <source>
        <dbReference type="ARBA" id="ARBA00022729"/>
    </source>
</evidence>
<sequence>MYVRHGLNSGAPARSASWRGSLCLALIGGLAATGVGAQTGTGTTAGSTTGTGMGAYASATEPGLAQQDQHGGGGSYGSAYAGSDYSWIPYTRRGYVGVSLGNSDYDTPCGPAPFSCDNRDRSVAIYTGGMFNDFLGLEIGARHFGKVNRAGGAVRAYGANISLVGMLDMENVNFYVKAGAIYGHTKLTADPLSGVPVGTATGWGPSATIGVGFNFNRNFNVSIERSRDRFRLAGSGRTYVQSTSLALKYRF</sequence>
<organism evidence="5 6">
    <name type="scientific">Roseateles subflavus</name>
    <dbReference type="NCBI Taxonomy" id="3053353"/>
    <lineage>
        <taxon>Bacteria</taxon>
        <taxon>Pseudomonadati</taxon>
        <taxon>Pseudomonadota</taxon>
        <taxon>Betaproteobacteria</taxon>
        <taxon>Burkholderiales</taxon>
        <taxon>Sphaerotilaceae</taxon>
        <taxon>Roseateles</taxon>
    </lineage>
</organism>
<evidence type="ECO:0000256" key="1">
    <source>
        <dbReference type="ARBA" id="ARBA00004442"/>
    </source>
</evidence>
<evidence type="ECO:0000313" key="5">
    <source>
        <dbReference type="EMBL" id="MDL5033794.1"/>
    </source>
</evidence>
<keyword evidence="2 3" id="KW-0732">Signal</keyword>
<feature type="chain" id="PRO_5047256584" description="Outer membrane protein beta-barrel domain-containing protein" evidence="3">
    <location>
        <begin position="38"/>
        <end position="251"/>
    </location>
</feature>
<accession>A0ABT7LLV8</accession>
<dbReference type="SUPFAM" id="SSF56925">
    <property type="entry name" value="OMPA-like"/>
    <property type="match status" value="1"/>
</dbReference>
<evidence type="ECO:0000313" key="6">
    <source>
        <dbReference type="Proteomes" id="UP001238603"/>
    </source>
</evidence>
<dbReference type="InterPro" id="IPR011250">
    <property type="entry name" value="OMP/PagP_B-barrel"/>
</dbReference>
<gene>
    <name evidence="5" type="ORF">QRD43_17925</name>
</gene>
<dbReference type="Gene3D" id="2.40.160.20">
    <property type="match status" value="1"/>
</dbReference>
<dbReference type="EMBL" id="JASVDS010000005">
    <property type="protein sequence ID" value="MDL5033794.1"/>
    <property type="molecule type" value="Genomic_DNA"/>
</dbReference>
<evidence type="ECO:0000259" key="4">
    <source>
        <dbReference type="Pfam" id="PF13505"/>
    </source>
</evidence>
<comment type="caution">
    <text evidence="5">The sequence shown here is derived from an EMBL/GenBank/DDBJ whole genome shotgun (WGS) entry which is preliminary data.</text>
</comment>
<name>A0ABT7LLV8_9BURK</name>
<keyword evidence="6" id="KW-1185">Reference proteome</keyword>
<feature type="signal peptide" evidence="3">
    <location>
        <begin position="1"/>
        <end position="37"/>
    </location>
</feature>
<evidence type="ECO:0000256" key="3">
    <source>
        <dbReference type="SAM" id="SignalP"/>
    </source>
</evidence>
<dbReference type="Pfam" id="PF13505">
    <property type="entry name" value="OMP_b-brl"/>
    <property type="match status" value="1"/>
</dbReference>
<dbReference type="Proteomes" id="UP001238603">
    <property type="component" value="Unassembled WGS sequence"/>
</dbReference>
<comment type="subcellular location">
    <subcellularLocation>
        <location evidence="1">Cell outer membrane</location>
    </subcellularLocation>
</comment>
<proteinExistence type="predicted"/>
<reference evidence="5 6" key="1">
    <citation type="submission" date="2023-06" db="EMBL/GenBank/DDBJ databases">
        <title>Pelomonas sp. APW6 16S ribosomal RNA gene genome sequencing and assembly.</title>
        <authorList>
            <person name="Woo H."/>
        </authorList>
    </citation>
    <scope>NUCLEOTIDE SEQUENCE [LARGE SCALE GENOMIC DNA]</scope>
    <source>
        <strain evidence="5 6">APW6</strain>
    </source>
</reference>
<dbReference type="RefSeq" id="WP_285983871.1">
    <property type="nucleotide sequence ID" value="NZ_JASVDS010000005.1"/>
</dbReference>